<feature type="compositionally biased region" description="Basic and acidic residues" evidence="1">
    <location>
        <begin position="457"/>
        <end position="493"/>
    </location>
</feature>
<feature type="region of interest" description="Disordered" evidence="1">
    <location>
        <begin position="348"/>
        <end position="498"/>
    </location>
</feature>
<organism evidence="3 4">
    <name type="scientific">Hyalella azteca</name>
    <name type="common">Amphipod</name>
    <dbReference type="NCBI Taxonomy" id="294128"/>
    <lineage>
        <taxon>Eukaryota</taxon>
        <taxon>Metazoa</taxon>
        <taxon>Ecdysozoa</taxon>
        <taxon>Arthropoda</taxon>
        <taxon>Crustacea</taxon>
        <taxon>Multicrustacea</taxon>
        <taxon>Malacostraca</taxon>
        <taxon>Eumalacostraca</taxon>
        <taxon>Peracarida</taxon>
        <taxon>Amphipoda</taxon>
        <taxon>Senticaudata</taxon>
        <taxon>Talitrida</taxon>
        <taxon>Talitroidea</taxon>
        <taxon>Hyalellidae</taxon>
        <taxon>Hyalella</taxon>
    </lineage>
</organism>
<dbReference type="Proteomes" id="UP000694843">
    <property type="component" value="Unplaced"/>
</dbReference>
<dbReference type="KEGG" id="hazt:108677974"/>
<feature type="region of interest" description="Disordered" evidence="1">
    <location>
        <begin position="287"/>
        <end position="310"/>
    </location>
</feature>
<dbReference type="OrthoDB" id="10663424at2759"/>
<sequence length="810" mass="90660">MHASTERGITGSAVLWAIFLLAAAAAHSPPPSIVNLPASSSESLIFFPHEIPSLSLLGESSGVFLESAPYKSERQMAIRDSIREDHDSAIAELRTHALDDREQLVCADGFSGDVTYHIERKSRSQPSTSANFIYTVDKEDGHSLRFRRSVVRDKIDDENIKSVSGVLTPSNSSDSQINTQSTSSSSRVSSFSLPPTKQTVRIQGMNDQVKSASAQGKSDTLEASGRHRYSPIELRHDDDDDRPDYVFRDPGRHANRNHHNQNPEGSVDIGHSHASGHHRFTIHDSFDESKDDFSSSHPQTSKGTLDHLRSPYTQSKFGEVVEHRPPPPNRDHHEHENQRINSQLEFDPFAEPRPSDIIVHPHSSDDYRDVDQGYKSPHRKERGQLSHSSQLDSSRFVTDRHPSSDQDQHKFVGEENSHHYDGSVIYRPRKPDQEERKKVSPHQESQIDGQRGQHFGDYQHDSPDYQRDEYDQINDHRSGQGDESHHDFSDGGRQHGNQHYFSHQLNRAKDQNSFDYRDEQQRSPHNSNSDPYSKKPSHSPPIIHSYSHNTAPDSADHILELSGKNTIPIIYDQSPFQPISGHTSAPGHGATYSFSSGHTRGAAHQDQLNEGGDFFHVEENIEDLPEFVDTESHENSLTKFRNDIDNPINAIGFSNHNSLRNLRSTKPNSNSIRTRGIEPASNYINDNSAKPHEGSSFSEGSNDFSGLSLYESPRFQPTHNPGLAFNFPGPHSQLPIRSSPGAAFRSNPPFNDAAFRPNNGPYFTPPSAPRGAGTAIGSSLMQFLNNLPSVNWSGRPAFRSHPRNGHNFYK</sequence>
<evidence type="ECO:0000313" key="4">
    <source>
        <dbReference type="RefSeq" id="XP_018021781.1"/>
    </source>
</evidence>
<evidence type="ECO:0000256" key="2">
    <source>
        <dbReference type="SAM" id="SignalP"/>
    </source>
</evidence>
<feature type="region of interest" description="Disordered" evidence="1">
    <location>
        <begin position="516"/>
        <end position="551"/>
    </location>
</feature>
<dbReference type="GeneID" id="108677974"/>
<feature type="region of interest" description="Disordered" evidence="1">
    <location>
        <begin position="164"/>
        <end position="275"/>
    </location>
</feature>
<reference evidence="4" key="1">
    <citation type="submission" date="2025-08" db="UniProtKB">
        <authorList>
            <consortium name="RefSeq"/>
        </authorList>
    </citation>
    <scope>IDENTIFICATION</scope>
    <source>
        <tissue evidence="4">Whole organism</tissue>
    </source>
</reference>
<feature type="signal peptide" evidence="2">
    <location>
        <begin position="1"/>
        <end position="26"/>
    </location>
</feature>
<feature type="compositionally biased region" description="Polar residues" evidence="1">
    <location>
        <begin position="193"/>
        <end position="218"/>
    </location>
</feature>
<proteinExistence type="predicted"/>
<dbReference type="RefSeq" id="XP_018021781.1">
    <property type="nucleotide sequence ID" value="XM_018166292.2"/>
</dbReference>
<feature type="compositionally biased region" description="Low complexity" evidence="1">
    <location>
        <begin position="170"/>
        <end position="192"/>
    </location>
</feature>
<name>A0A8B7P9D0_HYAAZ</name>
<feature type="chain" id="PRO_5034579391" evidence="2">
    <location>
        <begin position="27"/>
        <end position="810"/>
    </location>
</feature>
<keyword evidence="2" id="KW-0732">Signal</keyword>
<feature type="compositionally biased region" description="Basic and acidic residues" evidence="1">
    <location>
        <begin position="397"/>
        <end position="421"/>
    </location>
</feature>
<feature type="compositionally biased region" description="Polar residues" evidence="1">
    <location>
        <begin position="385"/>
        <end position="396"/>
    </location>
</feature>
<accession>A0A8B7P9D0</accession>
<feature type="compositionally biased region" description="Basic and acidic residues" evidence="1">
    <location>
        <begin position="362"/>
        <end position="372"/>
    </location>
</feature>
<keyword evidence="3" id="KW-1185">Reference proteome</keyword>
<dbReference type="AlphaFoldDB" id="A0A8B7P9D0"/>
<protein>
    <submittedName>
        <fullName evidence="4">GATA zinc finger domain-containing protein 14</fullName>
    </submittedName>
</protein>
<evidence type="ECO:0000256" key="1">
    <source>
        <dbReference type="SAM" id="MobiDB-lite"/>
    </source>
</evidence>
<feature type="compositionally biased region" description="Basic and acidic residues" evidence="1">
    <location>
        <begin position="429"/>
        <end position="438"/>
    </location>
</feature>
<feature type="compositionally biased region" description="Polar residues" evidence="1">
    <location>
        <begin position="654"/>
        <end position="673"/>
    </location>
</feature>
<feature type="region of interest" description="Disordered" evidence="1">
    <location>
        <begin position="319"/>
        <end position="338"/>
    </location>
</feature>
<feature type="compositionally biased region" description="Basic and acidic residues" evidence="1">
    <location>
        <begin position="233"/>
        <end position="252"/>
    </location>
</feature>
<feature type="region of interest" description="Disordered" evidence="1">
    <location>
        <begin position="654"/>
        <end position="702"/>
    </location>
</feature>
<gene>
    <name evidence="4" type="primary">LOC108677974</name>
</gene>
<evidence type="ECO:0000313" key="3">
    <source>
        <dbReference type="Proteomes" id="UP000694843"/>
    </source>
</evidence>